<evidence type="ECO:0000256" key="11">
    <source>
        <dbReference type="ARBA" id="ARBA00023304"/>
    </source>
</evidence>
<sequence>MAIDYLKKILTAKVYDVAQETDLQPAPSLSARIGNRVYLKREDNQPVFSFKLRGAYNKMASLTPAERKRGVITASAGNHAQGVAFSAARLGCKAVITMPVTTPQLKIDGVRSRGGEWVEIVLHGESYTDAYDHAAKLQEKHGYTFVHPFDDPEVIAGQGTIAVEILRQHPEPIHAIFAAIGGGGLVSGIAAYVKAVRPDIKVIGVQTADSDAMACSVAAGKRVTLRDVGLFSDGTAVKLVGKETFRLTRELVDEIITVDTDAICAALKDVFQDTRSVLEPAGALALAGLKQYAADRKLKSQSLVAIASGANMNFDRLRFVAERAEVGEAREAVFAVTIPEERGSFRRFCEVVGWSRSVTEFNYRIADKNEAHIFVGVQIASRAEGDKIADGFRKHGFPTLDLSNDELAKQHIRYMVGGHSPLAENELLYRFEFPERPGALIKFLSSMSPNWNISLFHYRNQGADSSNILVGIQVPKNEKRAFKAFLATLGYTFWDESENPVYGLFLR</sequence>
<dbReference type="FunFam" id="3.40.1020.10:FF:000001">
    <property type="entry name" value="L-threonine dehydratase"/>
    <property type="match status" value="1"/>
</dbReference>
<feature type="domain" description="ACT-like" evidence="14">
    <location>
        <begin position="332"/>
        <end position="404"/>
    </location>
</feature>
<dbReference type="EMBL" id="LN899821">
    <property type="protein sequence ID" value="CUV16362.1"/>
    <property type="molecule type" value="Genomic_DNA"/>
</dbReference>
<evidence type="ECO:0000259" key="14">
    <source>
        <dbReference type="PROSITE" id="PS51672"/>
    </source>
</evidence>
<dbReference type="UniPathway" id="UPA00047">
    <property type="reaction ID" value="UER00054"/>
</dbReference>
<reference evidence="18" key="1">
    <citation type="submission" date="2015-10" db="EMBL/GenBank/DDBJ databases">
        <authorList>
            <person name="Gilbert D.G."/>
        </authorList>
    </citation>
    <scope>NUCLEOTIDE SEQUENCE</scope>
    <source>
        <strain evidence="18">Phyl III-seqv23</strain>
    </source>
</reference>
<dbReference type="GO" id="GO:0030170">
    <property type="term" value="F:pyridoxal phosphate binding"/>
    <property type="evidence" value="ECO:0007669"/>
    <property type="project" value="InterPro"/>
</dbReference>
<protein>
    <recommendedName>
        <fullName evidence="13">L-threonine dehydratase</fullName>
        <ecNumber evidence="13">4.3.1.19</ecNumber>
    </recommendedName>
    <alternativeName>
        <fullName evidence="13">Threonine deaminase</fullName>
    </alternativeName>
</protein>
<dbReference type="Pfam" id="PF00291">
    <property type="entry name" value="PALP"/>
    <property type="match status" value="1"/>
</dbReference>
<comment type="catalytic activity">
    <reaction evidence="1 13">
        <text>L-threonine = 2-oxobutanoate + NH4(+)</text>
        <dbReference type="Rhea" id="RHEA:22108"/>
        <dbReference type="ChEBI" id="CHEBI:16763"/>
        <dbReference type="ChEBI" id="CHEBI:28938"/>
        <dbReference type="ChEBI" id="CHEBI:57926"/>
        <dbReference type="EC" id="4.3.1.19"/>
    </reaction>
</comment>
<evidence type="ECO:0000256" key="8">
    <source>
        <dbReference type="ARBA" id="ARBA00022737"/>
    </source>
</evidence>
<dbReference type="GO" id="GO:0006567">
    <property type="term" value="P:L-threonine catabolic process"/>
    <property type="evidence" value="ECO:0007669"/>
    <property type="project" value="TreeGrafter"/>
</dbReference>
<evidence type="ECO:0000256" key="13">
    <source>
        <dbReference type="RuleBase" id="RU362012"/>
    </source>
</evidence>
<dbReference type="SUPFAM" id="SSF53686">
    <property type="entry name" value="Tryptophan synthase beta subunit-like PLP-dependent enzymes"/>
    <property type="match status" value="1"/>
</dbReference>
<evidence type="ECO:0000313" key="17">
    <source>
        <dbReference type="EMBL" id="CUV30204.1"/>
    </source>
</evidence>
<evidence type="ECO:0000313" key="19">
    <source>
        <dbReference type="EMBL" id="UZF14467.1"/>
    </source>
</evidence>
<evidence type="ECO:0000256" key="4">
    <source>
        <dbReference type="ARBA" id="ARBA00010869"/>
    </source>
</evidence>
<dbReference type="EMBL" id="LN899824">
    <property type="protein sequence ID" value="CUV30204.1"/>
    <property type="molecule type" value="Genomic_DNA"/>
</dbReference>
<evidence type="ECO:0000256" key="3">
    <source>
        <dbReference type="ARBA" id="ARBA00004810"/>
    </source>
</evidence>
<dbReference type="Gene3D" id="3.40.1020.10">
    <property type="entry name" value="Biosynthetic Threonine Deaminase, Domain 3"/>
    <property type="match status" value="1"/>
</dbReference>
<dbReference type="EMBL" id="CP025741">
    <property type="protein sequence ID" value="AYA47658.1"/>
    <property type="molecule type" value="Genomic_DNA"/>
</dbReference>
<evidence type="ECO:0000313" key="20">
    <source>
        <dbReference type="Proteomes" id="UP000262427"/>
    </source>
</evidence>
<comment type="pathway">
    <text evidence="3 13">Amino-acid biosynthesis; L-isoleucine biosynthesis; 2-oxobutanoate from L-threonine: step 1/1.</text>
</comment>
<evidence type="ECO:0000256" key="6">
    <source>
        <dbReference type="ARBA" id="ARBA00022605"/>
    </source>
</evidence>
<comment type="similarity">
    <text evidence="4 13">Belongs to the serine/threonine dehydratase family.</text>
</comment>
<evidence type="ECO:0000256" key="2">
    <source>
        <dbReference type="ARBA" id="ARBA00001933"/>
    </source>
</evidence>
<dbReference type="InterPro" id="IPR050147">
    <property type="entry name" value="Ser/Thr_Dehydratase"/>
</dbReference>
<keyword evidence="9 13" id="KW-0663">Pyridoxal phosphate</keyword>
<comment type="function">
    <text evidence="12 13">Catalyzes the anaerobic formation of alpha-ketobutyrate and ammonia from threonine in a two-step reaction. The first step involved a dehydration of threonine and a production of enamine intermediates (aminocrotonate), which tautomerizes to its imine form (iminobutyrate). Both intermediates are unstable and short-lived. The second step is the nonenzymatic hydrolysis of the enamine/imine intermediates to form 2-ketobutyrate and free ammonia. In the low water environment of the cell, the second step is accelerated by RidA.</text>
</comment>
<dbReference type="FunFam" id="3.40.50.1100:FF:000008">
    <property type="entry name" value="L-threonine dehydratase"/>
    <property type="match status" value="1"/>
</dbReference>
<dbReference type="GO" id="GO:0006565">
    <property type="term" value="P:L-serine catabolic process"/>
    <property type="evidence" value="ECO:0007669"/>
    <property type="project" value="TreeGrafter"/>
</dbReference>
<accession>A0A0K1ZP02</accession>
<comment type="subunit">
    <text evidence="5 13">Homotetramer.</text>
</comment>
<dbReference type="Gene3D" id="3.40.50.1100">
    <property type="match status" value="2"/>
</dbReference>
<keyword evidence="7 13" id="KW-0412">Isoleucine biosynthesis</keyword>
<dbReference type="InterPro" id="IPR005787">
    <property type="entry name" value="Thr_deHydtase_biosynth"/>
</dbReference>
<dbReference type="InterPro" id="IPR001926">
    <property type="entry name" value="TrpB-like_PALP"/>
</dbReference>
<evidence type="ECO:0000256" key="12">
    <source>
        <dbReference type="ARBA" id="ARBA00025527"/>
    </source>
</evidence>
<dbReference type="SUPFAM" id="SSF55021">
    <property type="entry name" value="ACT-like"/>
    <property type="match status" value="2"/>
</dbReference>
<dbReference type="InterPro" id="IPR038110">
    <property type="entry name" value="TD_ACT-like_sf"/>
</dbReference>
<dbReference type="AlphaFoldDB" id="A0A0K1ZP02"/>
<dbReference type="InterPro" id="IPR000634">
    <property type="entry name" value="Ser/Thr_deHydtase_PyrdxlP-BS"/>
</dbReference>
<evidence type="ECO:0000256" key="1">
    <source>
        <dbReference type="ARBA" id="ARBA00001274"/>
    </source>
</evidence>
<dbReference type="GO" id="GO:0004794">
    <property type="term" value="F:threonine deaminase activity"/>
    <property type="evidence" value="ECO:0007669"/>
    <property type="project" value="UniProtKB-UniRule"/>
</dbReference>
<dbReference type="PANTHER" id="PTHR48078:SF11">
    <property type="entry name" value="THREONINE DEHYDRATASE, MITOCHONDRIAL"/>
    <property type="match status" value="1"/>
</dbReference>
<proteinExistence type="inferred from homology"/>
<keyword evidence="8" id="KW-0677">Repeat</keyword>
<dbReference type="InterPro" id="IPR001721">
    <property type="entry name" value="TD_ACT-like"/>
</dbReference>
<dbReference type="EC" id="4.3.1.19" evidence="13"/>
<dbReference type="CDD" id="cd01562">
    <property type="entry name" value="Thr-dehyd"/>
    <property type="match status" value="1"/>
</dbReference>
<evidence type="ECO:0000256" key="5">
    <source>
        <dbReference type="ARBA" id="ARBA00011881"/>
    </source>
</evidence>
<dbReference type="NCBIfam" id="TIGR01124">
    <property type="entry name" value="ilvA_2Cterm"/>
    <property type="match status" value="1"/>
</dbReference>
<dbReference type="NCBIfam" id="NF009130">
    <property type="entry name" value="PRK12483.1"/>
    <property type="match status" value="1"/>
</dbReference>
<feature type="domain" description="ACT-like" evidence="14">
    <location>
        <begin position="427"/>
        <end position="498"/>
    </location>
</feature>
<evidence type="ECO:0000313" key="15">
    <source>
        <dbReference type="EMBL" id="AYA47658.1"/>
    </source>
</evidence>
<dbReference type="PROSITE" id="PS51672">
    <property type="entry name" value="ACT_LIKE"/>
    <property type="match status" value="2"/>
</dbReference>
<keyword evidence="11 13" id="KW-0100">Branched-chain amino acid biosynthesis</keyword>
<reference evidence="15" key="2">
    <citation type="submission" date="2018-01" db="EMBL/GenBank/DDBJ databases">
        <title>Ralstonia pseudosolanacearum P824 infects blueberry.</title>
        <authorList>
            <person name="Bocsanczy A.M."/>
            <person name="Norman D.J."/>
        </authorList>
    </citation>
    <scope>NUCLEOTIDE SEQUENCE</scope>
    <source>
        <strain evidence="15">P824</strain>
    </source>
</reference>
<dbReference type="Pfam" id="PF00585">
    <property type="entry name" value="Thr_dehydrat_C"/>
    <property type="match status" value="2"/>
</dbReference>
<evidence type="ECO:0000313" key="16">
    <source>
        <dbReference type="EMBL" id="CUV16362.1"/>
    </source>
</evidence>
<dbReference type="GO" id="GO:0003941">
    <property type="term" value="F:L-serine ammonia-lyase activity"/>
    <property type="evidence" value="ECO:0007669"/>
    <property type="project" value="TreeGrafter"/>
</dbReference>
<dbReference type="EMBL" id="CP085043">
    <property type="protein sequence ID" value="UZF14467.1"/>
    <property type="molecule type" value="Genomic_DNA"/>
</dbReference>
<dbReference type="InterPro" id="IPR036052">
    <property type="entry name" value="TrpB-like_PALP_sf"/>
</dbReference>
<dbReference type="NCBIfam" id="NF006674">
    <property type="entry name" value="PRK09224.1"/>
    <property type="match status" value="1"/>
</dbReference>
<evidence type="ECO:0000256" key="7">
    <source>
        <dbReference type="ARBA" id="ARBA00022624"/>
    </source>
</evidence>
<evidence type="ECO:0000256" key="10">
    <source>
        <dbReference type="ARBA" id="ARBA00023239"/>
    </source>
</evidence>
<reference evidence="19" key="4">
    <citation type="submission" date="2021-10" db="EMBL/GenBank/DDBJ databases">
        <title>Complete genome sequences of five Ralstonia solancearum strains isolated from sunflower.</title>
        <authorList>
            <person name="She X."/>
            <person name="He Z."/>
        </authorList>
    </citation>
    <scope>NUCLEOTIDE SEQUENCE</scope>
    <source>
        <strain evidence="19">RS638</strain>
    </source>
</reference>
<dbReference type="GO" id="GO:0009097">
    <property type="term" value="P:isoleucine biosynthetic process"/>
    <property type="evidence" value="ECO:0007669"/>
    <property type="project" value="UniProtKB-UniRule"/>
</dbReference>
<dbReference type="PROSITE" id="PS00165">
    <property type="entry name" value="DEHYDRATASE_SER_THR"/>
    <property type="match status" value="1"/>
</dbReference>
<evidence type="ECO:0000313" key="18">
    <source>
        <dbReference type="EMBL" id="CUV55552.1"/>
    </source>
</evidence>
<organism evidence="18">
    <name type="scientific">Ralstonia solanacearum</name>
    <name type="common">Pseudomonas solanacearum</name>
    <dbReference type="NCBI Taxonomy" id="305"/>
    <lineage>
        <taxon>Bacteria</taxon>
        <taxon>Pseudomonadati</taxon>
        <taxon>Pseudomonadota</taxon>
        <taxon>Betaproteobacteria</taxon>
        <taxon>Burkholderiales</taxon>
        <taxon>Burkholderiaceae</taxon>
        <taxon>Ralstonia</taxon>
        <taxon>Ralstonia solanacearum species complex</taxon>
    </lineage>
</organism>
<reference evidence="20" key="3">
    <citation type="submission" date="2018-01" db="EMBL/GenBank/DDBJ databases">
        <title>Raltonia solanacearum P824 infects blueberry.</title>
        <authorList>
            <person name="Bocsanczy A.M."/>
            <person name="Norman D.J."/>
        </authorList>
    </citation>
    <scope>NUCLEOTIDE SEQUENCE [LARGE SCALE GENOMIC DNA]</scope>
    <source>
        <strain evidence="20">P824</strain>
    </source>
</reference>
<dbReference type="CDD" id="cd04907">
    <property type="entry name" value="ACT_ThrD-I_2"/>
    <property type="match status" value="1"/>
</dbReference>
<dbReference type="PANTHER" id="PTHR48078">
    <property type="entry name" value="THREONINE DEHYDRATASE, MITOCHONDRIAL-RELATED"/>
    <property type="match status" value="1"/>
</dbReference>
<dbReference type="InterPro" id="IPR045865">
    <property type="entry name" value="ACT-like_dom_sf"/>
</dbReference>
<dbReference type="EMBL" id="LN899820">
    <property type="protein sequence ID" value="CUV55552.1"/>
    <property type="molecule type" value="Genomic_DNA"/>
</dbReference>
<dbReference type="PATRIC" id="fig|305.107.peg.1508"/>
<evidence type="ECO:0000256" key="9">
    <source>
        <dbReference type="ARBA" id="ARBA00022898"/>
    </source>
</evidence>
<keyword evidence="10 13" id="KW-0456">Lyase</keyword>
<gene>
    <name evidence="13 18" type="primary">ilvA</name>
    <name evidence="19" type="ORF">LH706_15890</name>
    <name evidence="16" type="ORF">PSS4_v1_80009</name>
    <name evidence="15" type="ORF">RSP824_14940</name>
    <name evidence="17" type="ORF">RUN1985_v1_610064</name>
    <name evidence="18" type="ORF">RUN215_v1_510062</name>
</gene>
<name>A0A0K1ZP02_RALSL</name>
<dbReference type="CDD" id="cd04906">
    <property type="entry name" value="ACT_ThrD-I_1"/>
    <property type="match status" value="1"/>
</dbReference>
<dbReference type="Proteomes" id="UP000262427">
    <property type="component" value="Chromosome CM"/>
</dbReference>
<comment type="cofactor">
    <cofactor evidence="2 13">
        <name>pyridoxal 5'-phosphate</name>
        <dbReference type="ChEBI" id="CHEBI:597326"/>
    </cofactor>
</comment>
<keyword evidence="6 13" id="KW-0028">Amino-acid biosynthesis</keyword>